<evidence type="ECO:0000313" key="2">
    <source>
        <dbReference type="EMBL" id="TKR64961.1"/>
    </source>
</evidence>
<feature type="region of interest" description="Disordered" evidence="1">
    <location>
        <begin position="50"/>
        <end position="88"/>
    </location>
</feature>
<reference evidence="2 3" key="2">
    <citation type="journal article" date="2019" name="G3 (Bethesda)">
        <title>Hybrid Assembly of the Genome of the Entomopathogenic Nematode Steinernema carpocapsae Identifies the X-Chromosome.</title>
        <authorList>
            <person name="Serra L."/>
            <person name="Macchietto M."/>
            <person name="Macias-Munoz A."/>
            <person name="McGill C.J."/>
            <person name="Rodriguez I.M."/>
            <person name="Rodriguez B."/>
            <person name="Murad R."/>
            <person name="Mortazavi A."/>
        </authorList>
    </citation>
    <scope>NUCLEOTIDE SEQUENCE [LARGE SCALE GENOMIC DNA]</scope>
    <source>
        <strain evidence="2 3">ALL</strain>
    </source>
</reference>
<accession>A0A4U5M7Q8</accession>
<keyword evidence="3" id="KW-1185">Reference proteome</keyword>
<dbReference type="OrthoDB" id="10062823at2759"/>
<name>A0A4U5M7Q8_STECR</name>
<dbReference type="Pfam" id="PF14975">
    <property type="entry name" value="DUF4512"/>
    <property type="match status" value="1"/>
</dbReference>
<comment type="caution">
    <text evidence="2">The sequence shown here is derived from an EMBL/GenBank/DDBJ whole genome shotgun (WGS) entry which is preliminary data.</text>
</comment>
<dbReference type="EMBL" id="AZBU02000009">
    <property type="protein sequence ID" value="TKR64961.1"/>
    <property type="molecule type" value="Genomic_DNA"/>
</dbReference>
<evidence type="ECO:0000256" key="1">
    <source>
        <dbReference type="SAM" id="MobiDB-lite"/>
    </source>
</evidence>
<evidence type="ECO:0000313" key="3">
    <source>
        <dbReference type="Proteomes" id="UP000298663"/>
    </source>
</evidence>
<dbReference type="InterPro" id="IPR026776">
    <property type="entry name" value="UPF0729_C18orf32-like"/>
</dbReference>
<proteinExistence type="predicted"/>
<reference evidence="2 3" key="1">
    <citation type="journal article" date="2015" name="Genome Biol.">
        <title>Comparative genomics of Steinernema reveals deeply conserved gene regulatory networks.</title>
        <authorList>
            <person name="Dillman A.R."/>
            <person name="Macchietto M."/>
            <person name="Porter C.F."/>
            <person name="Rogers A."/>
            <person name="Williams B."/>
            <person name="Antoshechkin I."/>
            <person name="Lee M.M."/>
            <person name="Goodwin Z."/>
            <person name="Lu X."/>
            <person name="Lewis E.E."/>
            <person name="Goodrich-Blair H."/>
            <person name="Stock S.P."/>
            <person name="Adams B.J."/>
            <person name="Sternberg P.W."/>
            <person name="Mortazavi A."/>
        </authorList>
    </citation>
    <scope>NUCLEOTIDE SEQUENCE [LARGE SCALE GENOMIC DNA]</scope>
    <source>
        <strain evidence="2 3">ALL</strain>
    </source>
</reference>
<protein>
    <submittedName>
        <fullName evidence="2">Uncharacterized protein</fullName>
    </submittedName>
</protein>
<feature type="compositionally biased region" description="Basic and acidic residues" evidence="1">
    <location>
        <begin position="50"/>
        <end position="74"/>
    </location>
</feature>
<dbReference type="Proteomes" id="UP000298663">
    <property type="component" value="Unassembled WGS sequence"/>
</dbReference>
<dbReference type="AlphaFoldDB" id="A0A4U5M7Q8"/>
<sequence length="88" mass="10309">MVCVPCIILPVLTFVYIKFIQPLIYRLMPEEWKVWLDSVLYPTCKLEVPKPAEKKTESETGEEEKKPEEKKYEECPCATTTPEKNKDD</sequence>
<organism evidence="2 3">
    <name type="scientific">Steinernema carpocapsae</name>
    <name type="common">Entomopathogenic nematode</name>
    <dbReference type="NCBI Taxonomy" id="34508"/>
    <lineage>
        <taxon>Eukaryota</taxon>
        <taxon>Metazoa</taxon>
        <taxon>Ecdysozoa</taxon>
        <taxon>Nematoda</taxon>
        <taxon>Chromadorea</taxon>
        <taxon>Rhabditida</taxon>
        <taxon>Tylenchina</taxon>
        <taxon>Panagrolaimomorpha</taxon>
        <taxon>Strongyloidoidea</taxon>
        <taxon>Steinernematidae</taxon>
        <taxon>Steinernema</taxon>
    </lineage>
</organism>
<gene>
    <name evidence="2" type="ORF">L596_025428</name>
</gene>